<sequence length="492" mass="54173">MINRTNLWRHVCIQRKHINLLVVSVPPLHPRANSSHFSNYSSPVRGTWHNLVQFSSLRTNVAVCSGEYRASQALEPNFLRLSPALMSSRFQSTKGSAGQKPTSLGPTNVNNTLHDGKHQNGAHEPDKPHSHSIFGHSHSHEDENGHTHDAEQIIAALKGSHDKGSQVTLIGLFSNIFLTTAKGLAGWYMHSASLLADAGHSMSDLLGDFVTLFCWRLSRKPPSERYPYGFAKFETLGTTTISILLIAGAVTIGLHSYNLLIATLAETTATLPPGQLQEFIRTITTTVPLPNIGHHHVHLVDPNAAWFAAVSVVAKEWLYRITKVVADEEKSPVLLANAIHHRSDAYSSVVAFFAIIGTWLWPAFPLDPIGGLLVSMVILKQGFDLLRGAWGDLTDAGVSPRKRKLLLKTLKPLIPDSWEESSRPTLISFDHLRARRAGSLMFVDVTAKVSDDMTVIQASALEDEITRTLKAAHKEITEVLVKFEVDQIAVKI</sequence>
<reference evidence="10" key="2">
    <citation type="submission" date="2015-01" db="EMBL/GenBank/DDBJ databases">
        <title>Evolutionary Origins and Diversification of the Mycorrhizal Mutualists.</title>
        <authorList>
            <consortium name="DOE Joint Genome Institute"/>
            <consortium name="Mycorrhizal Genomics Consortium"/>
            <person name="Kohler A."/>
            <person name="Kuo A."/>
            <person name="Nagy L.G."/>
            <person name="Floudas D."/>
            <person name="Copeland A."/>
            <person name="Barry K.W."/>
            <person name="Cichocki N."/>
            <person name="Veneault-Fourrey C."/>
            <person name="LaButti K."/>
            <person name="Lindquist E.A."/>
            <person name="Lipzen A."/>
            <person name="Lundell T."/>
            <person name="Morin E."/>
            <person name="Murat C."/>
            <person name="Riley R."/>
            <person name="Ohm R."/>
            <person name="Sun H."/>
            <person name="Tunlid A."/>
            <person name="Henrissat B."/>
            <person name="Grigoriev I.V."/>
            <person name="Hibbett D.S."/>
            <person name="Martin F."/>
        </authorList>
    </citation>
    <scope>NUCLEOTIDE SEQUENCE [LARGE SCALE GENOMIC DNA]</scope>
    <source>
        <strain evidence="10">LaAM-08-1</strain>
    </source>
</reference>
<feature type="domain" description="Cation efflux protein cytoplasmic" evidence="8">
    <location>
        <begin position="424"/>
        <end position="484"/>
    </location>
</feature>
<dbReference type="Gene3D" id="1.20.1510.10">
    <property type="entry name" value="Cation efflux protein transmembrane domain"/>
    <property type="match status" value="1"/>
</dbReference>
<keyword evidence="10" id="KW-1185">Reference proteome</keyword>
<dbReference type="SUPFAM" id="SSF161111">
    <property type="entry name" value="Cation efflux protein transmembrane domain-like"/>
    <property type="match status" value="1"/>
</dbReference>
<keyword evidence="5" id="KW-0472">Membrane</keyword>
<dbReference type="InterPro" id="IPR027470">
    <property type="entry name" value="Cation_efflux_CTD"/>
</dbReference>
<evidence type="ECO:0000256" key="6">
    <source>
        <dbReference type="SAM" id="MobiDB-lite"/>
    </source>
</evidence>
<evidence type="ECO:0000259" key="7">
    <source>
        <dbReference type="Pfam" id="PF01545"/>
    </source>
</evidence>
<dbReference type="InterPro" id="IPR002524">
    <property type="entry name" value="Cation_efflux"/>
</dbReference>
<dbReference type="Gene3D" id="3.30.70.1350">
    <property type="entry name" value="Cation efflux protein, cytoplasmic domain"/>
    <property type="match status" value="1"/>
</dbReference>
<feature type="region of interest" description="Disordered" evidence="6">
    <location>
        <begin position="90"/>
        <end position="145"/>
    </location>
</feature>
<feature type="domain" description="Cation efflux protein transmembrane" evidence="7">
    <location>
        <begin position="169"/>
        <end position="389"/>
    </location>
</feature>
<feature type="compositionally biased region" description="Basic and acidic residues" evidence="6">
    <location>
        <begin position="114"/>
        <end position="129"/>
    </location>
</feature>
<dbReference type="HOGENOM" id="CLU_013430_12_0_1"/>
<dbReference type="PANTHER" id="PTHR43840:SF15">
    <property type="entry name" value="MITOCHONDRIAL METAL TRANSPORTER 1-RELATED"/>
    <property type="match status" value="1"/>
</dbReference>
<evidence type="ECO:0000256" key="3">
    <source>
        <dbReference type="ARBA" id="ARBA00022692"/>
    </source>
</evidence>
<gene>
    <name evidence="9" type="ORF">K443DRAFT_671615</name>
</gene>
<evidence type="ECO:0000256" key="4">
    <source>
        <dbReference type="ARBA" id="ARBA00022989"/>
    </source>
</evidence>
<organism evidence="9 10">
    <name type="scientific">Laccaria amethystina LaAM-08-1</name>
    <dbReference type="NCBI Taxonomy" id="1095629"/>
    <lineage>
        <taxon>Eukaryota</taxon>
        <taxon>Fungi</taxon>
        <taxon>Dikarya</taxon>
        <taxon>Basidiomycota</taxon>
        <taxon>Agaricomycotina</taxon>
        <taxon>Agaricomycetes</taxon>
        <taxon>Agaricomycetidae</taxon>
        <taxon>Agaricales</taxon>
        <taxon>Agaricineae</taxon>
        <taxon>Hydnangiaceae</taxon>
        <taxon>Laccaria</taxon>
    </lineage>
</organism>
<dbReference type="GO" id="GO:0030003">
    <property type="term" value="P:intracellular monoatomic cation homeostasis"/>
    <property type="evidence" value="ECO:0007669"/>
    <property type="project" value="UniProtKB-ARBA"/>
</dbReference>
<dbReference type="Proteomes" id="UP000054477">
    <property type="component" value="Unassembled WGS sequence"/>
</dbReference>
<dbReference type="OrthoDB" id="435980at2759"/>
<dbReference type="AlphaFoldDB" id="A0A0C9YFD5"/>
<dbReference type="GO" id="GO:0098771">
    <property type="term" value="P:inorganic ion homeostasis"/>
    <property type="evidence" value="ECO:0007669"/>
    <property type="project" value="UniProtKB-ARBA"/>
</dbReference>
<dbReference type="SUPFAM" id="SSF160240">
    <property type="entry name" value="Cation efflux protein cytoplasmic domain-like"/>
    <property type="match status" value="1"/>
</dbReference>
<evidence type="ECO:0000256" key="1">
    <source>
        <dbReference type="ARBA" id="ARBA00004141"/>
    </source>
</evidence>
<proteinExistence type="predicted"/>
<evidence type="ECO:0000313" key="10">
    <source>
        <dbReference type="Proteomes" id="UP000054477"/>
    </source>
</evidence>
<dbReference type="InterPro" id="IPR058533">
    <property type="entry name" value="Cation_efflux_TM"/>
</dbReference>
<evidence type="ECO:0000256" key="2">
    <source>
        <dbReference type="ARBA" id="ARBA00022448"/>
    </source>
</evidence>
<name>A0A0C9YFD5_9AGAR</name>
<dbReference type="GO" id="GO:0008324">
    <property type="term" value="F:monoatomic cation transmembrane transporter activity"/>
    <property type="evidence" value="ECO:0007669"/>
    <property type="project" value="InterPro"/>
</dbReference>
<evidence type="ECO:0000259" key="8">
    <source>
        <dbReference type="Pfam" id="PF16916"/>
    </source>
</evidence>
<comment type="subcellular location">
    <subcellularLocation>
        <location evidence="1">Membrane</location>
        <topology evidence="1">Multi-pass membrane protein</topology>
    </subcellularLocation>
</comment>
<accession>A0A0C9YFD5</accession>
<dbReference type="GO" id="GO:0016020">
    <property type="term" value="C:membrane"/>
    <property type="evidence" value="ECO:0007669"/>
    <property type="project" value="UniProtKB-SubCell"/>
</dbReference>
<dbReference type="Pfam" id="PF16916">
    <property type="entry name" value="ZT_dimer"/>
    <property type="match status" value="1"/>
</dbReference>
<dbReference type="NCBIfam" id="TIGR01297">
    <property type="entry name" value="CDF"/>
    <property type="match status" value="1"/>
</dbReference>
<evidence type="ECO:0000313" key="9">
    <source>
        <dbReference type="EMBL" id="KIK09112.1"/>
    </source>
</evidence>
<evidence type="ECO:0008006" key="11">
    <source>
        <dbReference type="Google" id="ProtNLM"/>
    </source>
</evidence>
<dbReference type="STRING" id="1095629.A0A0C9YFD5"/>
<dbReference type="Pfam" id="PF01545">
    <property type="entry name" value="Cation_efflux"/>
    <property type="match status" value="1"/>
</dbReference>
<evidence type="ECO:0000256" key="5">
    <source>
        <dbReference type="ARBA" id="ARBA00023136"/>
    </source>
</evidence>
<dbReference type="PANTHER" id="PTHR43840">
    <property type="entry name" value="MITOCHONDRIAL METAL TRANSPORTER 1-RELATED"/>
    <property type="match status" value="1"/>
</dbReference>
<dbReference type="EMBL" id="KN838539">
    <property type="protein sequence ID" value="KIK09112.1"/>
    <property type="molecule type" value="Genomic_DNA"/>
</dbReference>
<reference evidence="9 10" key="1">
    <citation type="submission" date="2014-04" db="EMBL/GenBank/DDBJ databases">
        <authorList>
            <consortium name="DOE Joint Genome Institute"/>
            <person name="Kuo A."/>
            <person name="Kohler A."/>
            <person name="Nagy L.G."/>
            <person name="Floudas D."/>
            <person name="Copeland A."/>
            <person name="Barry K.W."/>
            <person name="Cichocki N."/>
            <person name="Veneault-Fourrey C."/>
            <person name="LaButti K."/>
            <person name="Lindquist E.A."/>
            <person name="Lipzen A."/>
            <person name="Lundell T."/>
            <person name="Morin E."/>
            <person name="Murat C."/>
            <person name="Sun H."/>
            <person name="Tunlid A."/>
            <person name="Henrissat B."/>
            <person name="Grigoriev I.V."/>
            <person name="Hibbett D.S."/>
            <person name="Martin F."/>
            <person name="Nordberg H.P."/>
            <person name="Cantor M.N."/>
            <person name="Hua S.X."/>
        </authorList>
    </citation>
    <scope>NUCLEOTIDE SEQUENCE [LARGE SCALE GENOMIC DNA]</scope>
    <source>
        <strain evidence="9 10">LaAM-08-1</strain>
    </source>
</reference>
<dbReference type="InterPro" id="IPR050291">
    <property type="entry name" value="CDF_Transporter"/>
</dbReference>
<keyword evidence="3" id="KW-0812">Transmembrane</keyword>
<protein>
    <recommendedName>
        <fullName evidence="11">Cation efflux protein cytoplasmic domain-containing protein</fullName>
    </recommendedName>
</protein>
<feature type="compositionally biased region" description="Polar residues" evidence="6">
    <location>
        <begin position="90"/>
        <end position="113"/>
    </location>
</feature>
<dbReference type="InterPro" id="IPR027469">
    <property type="entry name" value="Cation_efflux_TMD_sf"/>
</dbReference>
<keyword evidence="4" id="KW-1133">Transmembrane helix</keyword>
<keyword evidence="2" id="KW-0813">Transport</keyword>
<dbReference type="InterPro" id="IPR036837">
    <property type="entry name" value="Cation_efflux_CTD_sf"/>
</dbReference>